<dbReference type="CDD" id="cd00093">
    <property type="entry name" value="HTH_XRE"/>
    <property type="match status" value="1"/>
</dbReference>
<feature type="transmembrane region" description="Helical" evidence="2">
    <location>
        <begin position="128"/>
        <end position="149"/>
    </location>
</feature>
<dbReference type="GO" id="GO:0003677">
    <property type="term" value="F:DNA binding"/>
    <property type="evidence" value="ECO:0007669"/>
    <property type="project" value="InterPro"/>
</dbReference>
<dbReference type="Pfam" id="PF13413">
    <property type="entry name" value="HTH_25"/>
    <property type="match status" value="1"/>
</dbReference>
<feature type="compositionally biased region" description="Low complexity" evidence="1">
    <location>
        <begin position="217"/>
        <end position="233"/>
    </location>
</feature>
<reference evidence="4 5" key="1">
    <citation type="submission" date="2019-08" db="EMBL/GenBank/DDBJ databases">
        <authorList>
            <person name="Guy L."/>
        </authorList>
    </citation>
    <scope>NUCLEOTIDE SEQUENCE [LARGE SCALE GENOMIC DNA]</scope>
    <source>
        <strain evidence="4 5">SGT-108</strain>
    </source>
</reference>
<feature type="transmembrane region" description="Helical" evidence="2">
    <location>
        <begin position="351"/>
        <end position="374"/>
    </location>
</feature>
<evidence type="ECO:0000259" key="3">
    <source>
        <dbReference type="SMART" id="SM00530"/>
    </source>
</evidence>
<feature type="compositionally biased region" description="Low complexity" evidence="1">
    <location>
        <begin position="262"/>
        <end position="272"/>
    </location>
</feature>
<proteinExistence type="predicted"/>
<dbReference type="InterPro" id="IPR050400">
    <property type="entry name" value="Bact_Cytoskel_RodZ"/>
</dbReference>
<dbReference type="EMBL" id="LR699119">
    <property type="protein sequence ID" value="VVC76311.1"/>
    <property type="molecule type" value="Genomic_DNA"/>
</dbReference>
<feature type="region of interest" description="Disordered" evidence="1">
    <location>
        <begin position="466"/>
        <end position="506"/>
    </location>
</feature>
<keyword evidence="2" id="KW-0472">Membrane</keyword>
<evidence type="ECO:0000313" key="4">
    <source>
        <dbReference type="EMBL" id="VVC76311.1"/>
    </source>
</evidence>
<feature type="region of interest" description="Disordered" evidence="1">
    <location>
        <begin position="160"/>
        <end position="276"/>
    </location>
</feature>
<evidence type="ECO:0000313" key="5">
    <source>
        <dbReference type="Proteomes" id="UP000324194"/>
    </source>
</evidence>
<dbReference type="Proteomes" id="UP000324194">
    <property type="component" value="Chromosome 1"/>
</dbReference>
<accession>A0A5E4PIY2</accession>
<organism evidence="4 5">
    <name type="scientific">Aquicella siphonis</name>
    <dbReference type="NCBI Taxonomy" id="254247"/>
    <lineage>
        <taxon>Bacteria</taxon>
        <taxon>Pseudomonadati</taxon>
        <taxon>Pseudomonadota</taxon>
        <taxon>Gammaproteobacteria</taxon>
        <taxon>Legionellales</taxon>
        <taxon>Coxiellaceae</taxon>
        <taxon>Aquicella</taxon>
    </lineage>
</organism>
<keyword evidence="2" id="KW-0812">Transmembrane</keyword>
<feature type="compositionally biased region" description="Polar residues" evidence="1">
    <location>
        <begin position="105"/>
        <end position="117"/>
    </location>
</feature>
<dbReference type="SUPFAM" id="SSF47413">
    <property type="entry name" value="lambda repressor-like DNA-binding domains"/>
    <property type="match status" value="1"/>
</dbReference>
<feature type="transmembrane region" description="Helical" evidence="2">
    <location>
        <begin position="292"/>
        <end position="309"/>
    </location>
</feature>
<dbReference type="KEGG" id="asip:AQUSIP_16210"/>
<feature type="region of interest" description="Disordered" evidence="1">
    <location>
        <begin position="93"/>
        <end position="117"/>
    </location>
</feature>
<dbReference type="SMART" id="SM00530">
    <property type="entry name" value="HTH_XRE"/>
    <property type="match status" value="1"/>
</dbReference>
<keyword evidence="2" id="KW-1133">Transmembrane helix</keyword>
<feature type="compositionally biased region" description="Low complexity" evidence="1">
    <location>
        <begin position="240"/>
        <end position="254"/>
    </location>
</feature>
<dbReference type="InterPro" id="IPR001387">
    <property type="entry name" value="Cro/C1-type_HTH"/>
</dbReference>
<dbReference type="OrthoDB" id="9790252at2"/>
<dbReference type="RefSeq" id="WP_148339534.1">
    <property type="nucleotide sequence ID" value="NZ_LR699119.1"/>
</dbReference>
<feature type="domain" description="HTH cro/C1-type" evidence="3">
    <location>
        <begin position="21"/>
        <end position="77"/>
    </location>
</feature>
<feature type="compositionally biased region" description="Polar residues" evidence="1">
    <location>
        <begin position="186"/>
        <end position="197"/>
    </location>
</feature>
<dbReference type="Gene3D" id="1.10.260.40">
    <property type="entry name" value="lambda repressor-like DNA-binding domains"/>
    <property type="match status" value="1"/>
</dbReference>
<feature type="compositionally biased region" description="Low complexity" evidence="1">
    <location>
        <begin position="165"/>
        <end position="185"/>
    </location>
</feature>
<dbReference type="AlphaFoldDB" id="A0A5E4PIY2"/>
<name>A0A5E4PIY2_9COXI</name>
<dbReference type="InterPro" id="IPR010982">
    <property type="entry name" value="Lambda_DNA-bd_dom_sf"/>
</dbReference>
<protein>
    <submittedName>
        <fullName evidence="4">Cytoskeleton protein RodZ</fullName>
    </submittedName>
</protein>
<evidence type="ECO:0000256" key="1">
    <source>
        <dbReference type="SAM" id="MobiDB-lite"/>
    </source>
</evidence>
<dbReference type="PANTHER" id="PTHR34475">
    <property type="match status" value="1"/>
</dbReference>
<keyword evidence="5" id="KW-1185">Reference proteome</keyword>
<dbReference type="PANTHER" id="PTHR34475:SF1">
    <property type="entry name" value="CYTOSKELETON PROTEIN RODZ"/>
    <property type="match status" value="1"/>
</dbReference>
<feature type="compositionally biased region" description="Low complexity" evidence="1">
    <location>
        <begin position="489"/>
        <end position="506"/>
    </location>
</feature>
<gene>
    <name evidence="4" type="primary">rodZ</name>
    <name evidence="4" type="ORF">AQUSIP_16210</name>
</gene>
<sequence length="506" mass="54547">MINQTLHTGFNPHKHIPFGIRLKSAREAQGMDRKEVAAALRLHEKVIIMIESGEFKTDLPLTFIRGYIRNYSKLLEIPEQELQEALDLLKPKPETEEHQPAASDSVAQIPSAPTTQTKASLPVSIGNFFMQLFTYLLAITLIGLVGIWWHSHKSASQQNTSLAQPLAPTAAEPPNTATAAPFTAPSSRQPQDNTSDTMAGRSAPTENAAPLAAGEPADISTAASPDTTAAPADEQSAGQSTDAASPYAATASPAEQGHARSGESSSPAGRSSHFSHSNPDALTNIAIGENSLNLLADLIMFLLIIKLGMRGHSASSLNSAMAGIRLPREKHAHRHSARVTPILPFLGKLKINWSVTFFSLIVLASLIGLGNALWHRHAKIQPAAAPAPVTLSDSNAKKPEPAAVASVPFNPEPLDIQLPSSNLQTAMLATLKVNALQALVNQLEDLAAQAEATRFLLTDKSTPIGQFSYPKKPRKKRKANYIASETKPEYNNNAPPYYYQQYNRYP</sequence>
<evidence type="ECO:0000256" key="2">
    <source>
        <dbReference type="SAM" id="Phobius"/>
    </source>
</evidence>